<accession>A0A5J5BTL7</accession>
<reference evidence="1 2" key="1">
    <citation type="submission" date="2019-09" db="EMBL/GenBank/DDBJ databases">
        <title>A chromosome-level genome assembly of the Chinese tupelo Nyssa sinensis.</title>
        <authorList>
            <person name="Yang X."/>
            <person name="Kang M."/>
            <person name="Yang Y."/>
            <person name="Xiong H."/>
            <person name="Wang M."/>
            <person name="Zhang Z."/>
            <person name="Wang Z."/>
            <person name="Wu H."/>
            <person name="Ma T."/>
            <person name="Liu J."/>
            <person name="Xi Z."/>
        </authorList>
    </citation>
    <scope>NUCLEOTIDE SEQUENCE [LARGE SCALE GENOMIC DNA]</scope>
    <source>
        <strain evidence="1">J267</strain>
        <tissue evidence="1">Leaf</tissue>
    </source>
</reference>
<gene>
    <name evidence="1" type="ORF">F0562_002926</name>
</gene>
<keyword evidence="2" id="KW-1185">Reference proteome</keyword>
<dbReference type="AlphaFoldDB" id="A0A5J5BTL7"/>
<dbReference type="Proteomes" id="UP000325577">
    <property type="component" value="Linkage Group LG1"/>
</dbReference>
<name>A0A5J5BTL7_9ASTE</name>
<dbReference type="EMBL" id="CM018032">
    <property type="protein sequence ID" value="KAA8546335.1"/>
    <property type="molecule type" value="Genomic_DNA"/>
</dbReference>
<organism evidence="1 2">
    <name type="scientific">Nyssa sinensis</name>
    <dbReference type="NCBI Taxonomy" id="561372"/>
    <lineage>
        <taxon>Eukaryota</taxon>
        <taxon>Viridiplantae</taxon>
        <taxon>Streptophyta</taxon>
        <taxon>Embryophyta</taxon>
        <taxon>Tracheophyta</taxon>
        <taxon>Spermatophyta</taxon>
        <taxon>Magnoliopsida</taxon>
        <taxon>eudicotyledons</taxon>
        <taxon>Gunneridae</taxon>
        <taxon>Pentapetalae</taxon>
        <taxon>asterids</taxon>
        <taxon>Cornales</taxon>
        <taxon>Nyssaceae</taxon>
        <taxon>Nyssa</taxon>
    </lineage>
</organism>
<proteinExistence type="predicted"/>
<evidence type="ECO:0000313" key="1">
    <source>
        <dbReference type="EMBL" id="KAA8546335.1"/>
    </source>
</evidence>
<protein>
    <submittedName>
        <fullName evidence="1">Uncharacterized protein</fullName>
    </submittedName>
</protein>
<evidence type="ECO:0000313" key="2">
    <source>
        <dbReference type="Proteomes" id="UP000325577"/>
    </source>
</evidence>
<sequence>METSPSADIGAENVRMETLAAKETFDPTVEIGAENMDMKNLTDEEAFELRKRLDKRQLLSSRWAFSSCSQVSSSISFSEALQL</sequence>